<name>A0A7X2STW3_ENTAG</name>
<comment type="caution">
    <text evidence="1">The sequence shown here is derived from an EMBL/GenBank/DDBJ whole genome shotgun (WGS) entry which is preliminary data.</text>
</comment>
<dbReference type="InterPro" id="IPR036745">
    <property type="entry name" value="PolIII_theta_sf"/>
</dbReference>
<protein>
    <submittedName>
        <fullName evidence="1">DNA polymerase III subunit theta</fullName>
    </submittedName>
</protein>
<dbReference type="Proteomes" id="UP000461948">
    <property type="component" value="Unassembled WGS sequence"/>
</dbReference>
<dbReference type="InterPro" id="IPR009052">
    <property type="entry name" value="DNA_pol_III_theta_bac"/>
</dbReference>
<dbReference type="GO" id="GO:0003677">
    <property type="term" value="F:DNA binding"/>
    <property type="evidence" value="ECO:0007669"/>
    <property type="project" value="InterPro"/>
</dbReference>
<gene>
    <name evidence="1" type="ORF">GKC49_00365</name>
</gene>
<accession>A0A7X2STW3</accession>
<dbReference type="GO" id="GO:0003887">
    <property type="term" value="F:DNA-directed DNA polymerase activity"/>
    <property type="evidence" value="ECO:0007669"/>
    <property type="project" value="InterPro"/>
</dbReference>
<dbReference type="AlphaFoldDB" id="A0A7X2STW3"/>
<proteinExistence type="predicted"/>
<reference evidence="1 2" key="1">
    <citation type="submission" date="2019-11" db="EMBL/GenBank/DDBJ databases">
        <title>Draft Genome Sequence of Plant Growth-Promoting Rhizosphere-Associated Bacteria.</title>
        <authorList>
            <person name="Vasilyev I.Y."/>
            <person name="Radchenko V."/>
            <person name="Ilnitskaya E.V."/>
        </authorList>
    </citation>
    <scope>NUCLEOTIDE SEQUENCE [LARGE SCALE GENOMIC DNA]</scope>
    <source>
        <strain evidence="1 2">VRA_MhP_f</strain>
    </source>
</reference>
<sequence>YKERLNMPVIPHEVELQQPAALREYFRERVVHYRQQSQLLPKGTDAVYQKEAKE</sequence>
<evidence type="ECO:0000313" key="1">
    <source>
        <dbReference type="EMBL" id="MSE13666.1"/>
    </source>
</evidence>
<dbReference type="EMBL" id="WKLC01000003">
    <property type="protein sequence ID" value="MSE13666.1"/>
    <property type="molecule type" value="Genomic_DNA"/>
</dbReference>
<dbReference type="Pfam" id="PF06440">
    <property type="entry name" value="DNA_pol3_theta"/>
    <property type="match status" value="1"/>
</dbReference>
<dbReference type="SUPFAM" id="SSF46575">
    <property type="entry name" value="DNA polymerase III theta subunit-like"/>
    <property type="match status" value="1"/>
</dbReference>
<dbReference type="Gene3D" id="1.20.58.250">
    <property type="entry name" value="DNA polymerase III-theta"/>
    <property type="match status" value="1"/>
</dbReference>
<feature type="non-terminal residue" evidence="1">
    <location>
        <position position="1"/>
    </location>
</feature>
<organism evidence="1 2">
    <name type="scientific">Enterobacter agglomerans</name>
    <name type="common">Erwinia herbicola</name>
    <name type="synonym">Pantoea agglomerans</name>
    <dbReference type="NCBI Taxonomy" id="549"/>
    <lineage>
        <taxon>Bacteria</taxon>
        <taxon>Pseudomonadati</taxon>
        <taxon>Pseudomonadota</taxon>
        <taxon>Gammaproteobacteria</taxon>
        <taxon>Enterobacterales</taxon>
        <taxon>Erwiniaceae</taxon>
        <taxon>Pantoea</taxon>
        <taxon>Pantoea agglomerans group</taxon>
    </lineage>
</organism>
<evidence type="ECO:0000313" key="2">
    <source>
        <dbReference type="Proteomes" id="UP000461948"/>
    </source>
</evidence>
<dbReference type="GO" id="GO:0006260">
    <property type="term" value="P:DNA replication"/>
    <property type="evidence" value="ECO:0007669"/>
    <property type="project" value="InterPro"/>
</dbReference>